<dbReference type="EMBL" id="JBHSBB010000030">
    <property type="protein sequence ID" value="MFC4035889.1"/>
    <property type="molecule type" value="Genomic_DNA"/>
</dbReference>
<evidence type="ECO:0000313" key="1">
    <source>
        <dbReference type="EMBL" id="MFC4035889.1"/>
    </source>
</evidence>
<accession>A0ABV8HY98</accession>
<proteinExistence type="predicted"/>
<dbReference type="Proteomes" id="UP001595765">
    <property type="component" value="Unassembled WGS sequence"/>
</dbReference>
<protein>
    <submittedName>
        <fullName evidence="1">Uncharacterized protein</fullName>
    </submittedName>
</protein>
<keyword evidence="2" id="KW-1185">Reference proteome</keyword>
<reference evidence="2" key="1">
    <citation type="journal article" date="2019" name="Int. J. Syst. Evol. Microbiol.">
        <title>The Global Catalogue of Microorganisms (GCM) 10K type strain sequencing project: providing services to taxonomists for standard genome sequencing and annotation.</title>
        <authorList>
            <consortium name="The Broad Institute Genomics Platform"/>
            <consortium name="The Broad Institute Genome Sequencing Center for Infectious Disease"/>
            <person name="Wu L."/>
            <person name="Ma J."/>
        </authorList>
    </citation>
    <scope>NUCLEOTIDE SEQUENCE [LARGE SCALE GENOMIC DNA]</scope>
    <source>
        <strain evidence="2">CGMCC 4.7237</strain>
    </source>
</reference>
<gene>
    <name evidence="1" type="ORF">ACFO3J_31130</name>
</gene>
<name>A0ABV8HY98_9ACTN</name>
<organism evidence="1 2">
    <name type="scientific">Streptomyces polygonati</name>
    <dbReference type="NCBI Taxonomy" id="1617087"/>
    <lineage>
        <taxon>Bacteria</taxon>
        <taxon>Bacillati</taxon>
        <taxon>Actinomycetota</taxon>
        <taxon>Actinomycetes</taxon>
        <taxon>Kitasatosporales</taxon>
        <taxon>Streptomycetaceae</taxon>
        <taxon>Streptomyces</taxon>
    </lineage>
</organism>
<dbReference type="RefSeq" id="WP_386436614.1">
    <property type="nucleotide sequence ID" value="NZ_JBHSBB010000030.1"/>
</dbReference>
<evidence type="ECO:0000313" key="2">
    <source>
        <dbReference type="Proteomes" id="UP001595765"/>
    </source>
</evidence>
<comment type="caution">
    <text evidence="1">The sequence shown here is derived from an EMBL/GenBank/DDBJ whole genome shotgun (WGS) entry which is preliminary data.</text>
</comment>
<sequence length="74" mass="7212">MRPTVSATVGPSNLVGATGQAGHPTALIAEAQRAAAGLNISTHSGHPPALTAAQVAVYQLGICRVLGGTGAGLR</sequence>